<organism evidence="2 3">
    <name type="scientific">Dehalobacter restrictus</name>
    <dbReference type="NCBI Taxonomy" id="55583"/>
    <lineage>
        <taxon>Bacteria</taxon>
        <taxon>Bacillati</taxon>
        <taxon>Bacillota</taxon>
        <taxon>Clostridia</taxon>
        <taxon>Eubacteriales</taxon>
        <taxon>Desulfitobacteriaceae</taxon>
        <taxon>Dehalobacter</taxon>
    </lineage>
</organism>
<evidence type="ECO:0000313" key="2">
    <source>
        <dbReference type="EMBL" id="QHA00242.1"/>
    </source>
</evidence>
<dbReference type="Pfam" id="PF05239">
    <property type="entry name" value="PRC"/>
    <property type="match status" value="1"/>
</dbReference>
<protein>
    <submittedName>
        <fullName evidence="2">YlmC/YmxH family sporulation protein</fullName>
    </submittedName>
</protein>
<dbReference type="EMBL" id="CP046996">
    <property type="protein sequence ID" value="QHA00242.1"/>
    <property type="molecule type" value="Genomic_DNA"/>
</dbReference>
<feature type="domain" description="PRC-barrel" evidence="1">
    <location>
        <begin position="2"/>
        <end position="81"/>
    </location>
</feature>
<dbReference type="InterPro" id="IPR014238">
    <property type="entry name" value="Spore_YlmC/YmxH"/>
</dbReference>
<gene>
    <name evidence="2" type="ORF">GQ588_06040</name>
</gene>
<dbReference type="RefSeq" id="WP_019226749.1">
    <property type="nucleotide sequence ID" value="NZ_CP046996.1"/>
</dbReference>
<dbReference type="Proteomes" id="UP000430508">
    <property type="component" value="Chromosome"/>
</dbReference>
<reference evidence="2 3" key="1">
    <citation type="submission" date="2019-12" db="EMBL/GenBank/DDBJ databases">
        <title>Sequence classification of anaerobic respiratory reductive dehalogenases: First we see many, then we see few.</title>
        <authorList>
            <person name="Molenda O."/>
            <person name="Puentes Jacome L.A."/>
            <person name="Cao X."/>
            <person name="Nesbo C.L."/>
            <person name="Tang S."/>
            <person name="Morson N."/>
            <person name="Patron J."/>
            <person name="Lomheim L."/>
            <person name="Wishart D.S."/>
            <person name="Edwards E.A."/>
        </authorList>
    </citation>
    <scope>NUCLEOTIDE SEQUENCE [LARGE SCALE GENOMIC DNA]</scope>
    <source>
        <strain evidence="2 3">12DCA</strain>
    </source>
</reference>
<accession>A0A857DID5</accession>
<name>A0A857DID5_9FIRM</name>
<evidence type="ECO:0000313" key="3">
    <source>
        <dbReference type="Proteomes" id="UP000430508"/>
    </source>
</evidence>
<dbReference type="InterPro" id="IPR027275">
    <property type="entry name" value="PRC-brl_dom"/>
</dbReference>
<dbReference type="Gene3D" id="2.30.30.240">
    <property type="entry name" value="PRC-barrel domain"/>
    <property type="match status" value="1"/>
</dbReference>
<dbReference type="PANTHER" id="PTHR40061">
    <property type="entry name" value="SPORULATION PROTEIN YLMC-RELATED"/>
    <property type="match status" value="1"/>
</dbReference>
<dbReference type="InterPro" id="IPR011033">
    <property type="entry name" value="PRC_barrel-like_sf"/>
</dbReference>
<sequence>MLLSELSGKEIINLHDGAKLGSIGESDIKISPEGKIEAIIIDSRAGYGRFFNKNSEKEGGYVVVPWKAIKKVGSEVIIVDIDM</sequence>
<proteinExistence type="predicted"/>
<dbReference type="SUPFAM" id="SSF50346">
    <property type="entry name" value="PRC-barrel domain"/>
    <property type="match status" value="1"/>
</dbReference>
<evidence type="ECO:0000259" key="1">
    <source>
        <dbReference type="Pfam" id="PF05239"/>
    </source>
</evidence>
<dbReference type="AlphaFoldDB" id="A0A857DID5"/>
<dbReference type="PANTHER" id="PTHR40061:SF1">
    <property type="entry name" value="SPORULATION PROTEIN YLMC-RELATED"/>
    <property type="match status" value="1"/>
</dbReference>
<dbReference type="NCBIfam" id="TIGR02888">
    <property type="entry name" value="spore_YlmC_YmxH"/>
    <property type="match status" value="1"/>
</dbReference>